<sequence>MLEGKCTKEAVLAFLMTQAQQASQQSKLTVIVLDNASFHKAQLIQAHLATWQAQNLYLRFLPPYCPQLNLIETLWKKLKAFLLPRRHYACLSQLKQALLHALGLLGAVEVKI</sequence>
<keyword evidence="3" id="KW-1185">Reference proteome</keyword>
<accession>A0ABX9MKC8</accession>
<evidence type="ECO:0000259" key="1">
    <source>
        <dbReference type="Pfam" id="PF13358"/>
    </source>
</evidence>
<keyword evidence="2" id="KW-0255">Endonuclease</keyword>
<dbReference type="EMBL" id="QWKY01000045">
    <property type="protein sequence ID" value="RIH76793.1"/>
    <property type="molecule type" value="Genomic_DNA"/>
</dbReference>
<dbReference type="Proteomes" id="UP000265443">
    <property type="component" value="Unassembled WGS sequence"/>
</dbReference>
<dbReference type="Gene3D" id="3.30.420.10">
    <property type="entry name" value="Ribonuclease H-like superfamily/Ribonuclease H"/>
    <property type="match status" value="1"/>
</dbReference>
<dbReference type="InterPro" id="IPR036397">
    <property type="entry name" value="RNaseH_sf"/>
</dbReference>
<keyword evidence="2" id="KW-0540">Nuclease</keyword>
<dbReference type="Pfam" id="PF13358">
    <property type="entry name" value="DDE_3"/>
    <property type="match status" value="1"/>
</dbReference>
<reference evidence="2 3" key="1">
    <citation type="submission" date="2018-08" db="EMBL/GenBank/DDBJ databases">
        <title>Meiothermus hypogaeus DSM 23238 genome sequencing project.</title>
        <authorList>
            <person name="Da Costa M.S."/>
            <person name="Albuquerque L."/>
            <person name="Raposo P."/>
            <person name="Froufe H.J.C."/>
            <person name="Barroso C.S."/>
            <person name="Egas C."/>
        </authorList>
    </citation>
    <scope>NUCLEOTIDE SEQUENCE [LARGE SCALE GENOMIC DNA]</scope>
    <source>
        <strain evidence="2 3">DSM 23238</strain>
    </source>
</reference>
<protein>
    <submittedName>
        <fullName evidence="2">DDE superfamily endonuclease</fullName>
    </submittedName>
</protein>
<dbReference type="InterPro" id="IPR038717">
    <property type="entry name" value="Tc1-like_DDE_dom"/>
</dbReference>
<evidence type="ECO:0000313" key="2">
    <source>
        <dbReference type="EMBL" id="RIH76793.1"/>
    </source>
</evidence>
<feature type="domain" description="Tc1-like transposase DDE" evidence="1">
    <location>
        <begin position="3"/>
        <end position="95"/>
    </location>
</feature>
<gene>
    <name evidence="2" type="ORF">Mhypo_02306</name>
</gene>
<evidence type="ECO:0000313" key="3">
    <source>
        <dbReference type="Proteomes" id="UP000265443"/>
    </source>
</evidence>
<comment type="caution">
    <text evidence="2">The sequence shown here is derived from an EMBL/GenBank/DDBJ whole genome shotgun (WGS) entry which is preliminary data.</text>
</comment>
<dbReference type="GO" id="GO:0004519">
    <property type="term" value="F:endonuclease activity"/>
    <property type="evidence" value="ECO:0007669"/>
    <property type="project" value="UniProtKB-KW"/>
</dbReference>
<organism evidence="2 3">
    <name type="scientific">Meiothermus hypogaeus</name>
    <dbReference type="NCBI Taxonomy" id="884155"/>
    <lineage>
        <taxon>Bacteria</taxon>
        <taxon>Thermotogati</taxon>
        <taxon>Deinococcota</taxon>
        <taxon>Deinococci</taxon>
        <taxon>Thermales</taxon>
        <taxon>Thermaceae</taxon>
        <taxon>Meiothermus</taxon>
    </lineage>
</organism>
<dbReference type="SUPFAM" id="SSF53098">
    <property type="entry name" value="Ribonuclease H-like"/>
    <property type="match status" value="1"/>
</dbReference>
<name>A0ABX9MKC8_9DEIN</name>
<dbReference type="InterPro" id="IPR012337">
    <property type="entry name" value="RNaseH-like_sf"/>
</dbReference>
<proteinExistence type="predicted"/>
<keyword evidence="2" id="KW-0378">Hydrolase</keyword>